<dbReference type="Gene3D" id="2.30.29.30">
    <property type="entry name" value="Pleckstrin-homology domain (PH domain)/Phosphotyrosine-binding domain (PTB)"/>
    <property type="match status" value="1"/>
</dbReference>
<feature type="region of interest" description="Disordered" evidence="1">
    <location>
        <begin position="1"/>
        <end position="94"/>
    </location>
</feature>
<feature type="region of interest" description="Disordered" evidence="1">
    <location>
        <begin position="169"/>
        <end position="195"/>
    </location>
</feature>
<dbReference type="EMBL" id="KN822983">
    <property type="protein sequence ID" value="KIO29366.1"/>
    <property type="molecule type" value="Genomic_DNA"/>
</dbReference>
<proteinExistence type="predicted"/>
<dbReference type="Pfam" id="PF00638">
    <property type="entry name" value="Ran_BP1"/>
    <property type="match status" value="1"/>
</dbReference>
<protein>
    <recommendedName>
        <fullName evidence="2">RanBD1 domain-containing protein</fullName>
    </recommendedName>
</protein>
<reference evidence="3 4" key="1">
    <citation type="submission" date="2014-04" db="EMBL/GenBank/DDBJ databases">
        <authorList>
            <consortium name="DOE Joint Genome Institute"/>
            <person name="Kuo A."/>
            <person name="Girlanda M."/>
            <person name="Perotto S."/>
            <person name="Kohler A."/>
            <person name="Nagy L.G."/>
            <person name="Floudas D."/>
            <person name="Copeland A."/>
            <person name="Barry K.W."/>
            <person name="Cichocki N."/>
            <person name="Veneault-Fourrey C."/>
            <person name="LaButti K."/>
            <person name="Lindquist E.A."/>
            <person name="Lipzen A."/>
            <person name="Lundell T."/>
            <person name="Morin E."/>
            <person name="Murat C."/>
            <person name="Sun H."/>
            <person name="Tunlid A."/>
            <person name="Henrissat B."/>
            <person name="Grigoriev I.V."/>
            <person name="Hibbett D.S."/>
            <person name="Martin F."/>
            <person name="Nordberg H.P."/>
            <person name="Cantor M.N."/>
            <person name="Hua S.X."/>
        </authorList>
    </citation>
    <scope>NUCLEOTIDE SEQUENCE [LARGE SCALE GENOMIC DNA]</scope>
    <source>
        <strain evidence="3 4">MUT 4182</strain>
    </source>
</reference>
<dbReference type="SUPFAM" id="SSF50729">
    <property type="entry name" value="PH domain-like"/>
    <property type="match status" value="1"/>
</dbReference>
<dbReference type="PANTHER" id="PTHR38697">
    <property type="entry name" value="NUCLEAR PORE COMPLEX PROTEIN SIMILAR TO S. CEREVISIAE NUP2 (EUROFUNG)"/>
    <property type="match status" value="1"/>
</dbReference>
<dbReference type="SMART" id="SM00160">
    <property type="entry name" value="RanBD"/>
    <property type="match status" value="1"/>
</dbReference>
<sequence length="301" mass="31324">MFGGNSLFGAPKPKEAESDTKNADDKEATPSDSSLTKPSLYPFSALDSKSPTPTPAGPKPNPPTFFSFGSTPATTPTQTPGTPDPAEKKPAFSFGFGGGKANSFSFGVATPGISTPSSGSLGNPVGFSFGAPSATGAVTPTPATTAGLEAAKAAHDPNLKPEGSMASVISETPADSPAPVSESADIVGAGEENEDTLISERSKAYKLKDGSWTDIGTGYFKIKKDKDTGMTRVLMRPEHGGNIILNFRFHPDLNPRPGQKPVNLTLVAIENGKPLNIVMRFTSGDATQRVLSMLKEILETH</sequence>
<evidence type="ECO:0000313" key="4">
    <source>
        <dbReference type="Proteomes" id="UP000054248"/>
    </source>
</evidence>
<dbReference type="PROSITE" id="PS50196">
    <property type="entry name" value="RANBD1"/>
    <property type="match status" value="1"/>
</dbReference>
<evidence type="ECO:0000313" key="3">
    <source>
        <dbReference type="EMBL" id="KIO29366.1"/>
    </source>
</evidence>
<reference evidence="4" key="2">
    <citation type="submission" date="2015-01" db="EMBL/GenBank/DDBJ databases">
        <title>Evolutionary Origins and Diversification of the Mycorrhizal Mutualists.</title>
        <authorList>
            <consortium name="DOE Joint Genome Institute"/>
            <consortium name="Mycorrhizal Genomics Consortium"/>
            <person name="Kohler A."/>
            <person name="Kuo A."/>
            <person name="Nagy L.G."/>
            <person name="Floudas D."/>
            <person name="Copeland A."/>
            <person name="Barry K.W."/>
            <person name="Cichocki N."/>
            <person name="Veneault-Fourrey C."/>
            <person name="LaButti K."/>
            <person name="Lindquist E.A."/>
            <person name="Lipzen A."/>
            <person name="Lundell T."/>
            <person name="Morin E."/>
            <person name="Murat C."/>
            <person name="Riley R."/>
            <person name="Ohm R."/>
            <person name="Sun H."/>
            <person name="Tunlid A."/>
            <person name="Henrissat B."/>
            <person name="Grigoriev I.V."/>
            <person name="Hibbett D.S."/>
            <person name="Martin F."/>
        </authorList>
    </citation>
    <scope>NUCLEOTIDE SEQUENCE [LARGE SCALE GENOMIC DNA]</scope>
    <source>
        <strain evidence="4">MUT 4182</strain>
    </source>
</reference>
<dbReference type="PANTHER" id="PTHR38697:SF1">
    <property type="entry name" value="NUCLEAR PORE COMPLEX PROTEIN SIMILAR TO S. CEREVISIAE NUP2 (EUROFUNG)"/>
    <property type="match status" value="1"/>
</dbReference>
<dbReference type="InterPro" id="IPR000156">
    <property type="entry name" value="Ran_bind_dom"/>
</dbReference>
<dbReference type="InterPro" id="IPR011993">
    <property type="entry name" value="PH-like_dom_sf"/>
</dbReference>
<keyword evidence="4" id="KW-1185">Reference proteome</keyword>
<gene>
    <name evidence="3" type="ORF">M407DRAFT_242609</name>
</gene>
<dbReference type="STRING" id="1051891.A0A0C3QN22"/>
<dbReference type="OrthoDB" id="185618at2759"/>
<dbReference type="AlphaFoldDB" id="A0A0C3QN22"/>
<dbReference type="CDD" id="cd13170">
    <property type="entry name" value="RanBD_NUP50"/>
    <property type="match status" value="1"/>
</dbReference>
<dbReference type="InterPro" id="IPR053074">
    <property type="entry name" value="NPC_Nucleoporin"/>
</dbReference>
<evidence type="ECO:0000256" key="1">
    <source>
        <dbReference type="SAM" id="MobiDB-lite"/>
    </source>
</evidence>
<dbReference type="HOGENOM" id="CLU_924997_0_0_1"/>
<dbReference type="Proteomes" id="UP000054248">
    <property type="component" value="Unassembled WGS sequence"/>
</dbReference>
<feature type="domain" description="RanBD1" evidence="2">
    <location>
        <begin position="187"/>
        <end position="257"/>
    </location>
</feature>
<organism evidence="3 4">
    <name type="scientific">Tulasnella calospora MUT 4182</name>
    <dbReference type="NCBI Taxonomy" id="1051891"/>
    <lineage>
        <taxon>Eukaryota</taxon>
        <taxon>Fungi</taxon>
        <taxon>Dikarya</taxon>
        <taxon>Basidiomycota</taxon>
        <taxon>Agaricomycotina</taxon>
        <taxon>Agaricomycetes</taxon>
        <taxon>Cantharellales</taxon>
        <taxon>Tulasnellaceae</taxon>
        <taxon>Tulasnella</taxon>
    </lineage>
</organism>
<name>A0A0C3QN22_9AGAM</name>
<accession>A0A0C3QN22</accession>
<feature type="compositionally biased region" description="Low complexity" evidence="1">
    <location>
        <begin position="71"/>
        <end position="81"/>
    </location>
</feature>
<feature type="compositionally biased region" description="Pro residues" evidence="1">
    <location>
        <begin position="52"/>
        <end position="63"/>
    </location>
</feature>
<feature type="compositionally biased region" description="Basic and acidic residues" evidence="1">
    <location>
        <begin position="12"/>
        <end position="29"/>
    </location>
</feature>
<evidence type="ECO:0000259" key="2">
    <source>
        <dbReference type="PROSITE" id="PS50196"/>
    </source>
</evidence>